<dbReference type="UniPathway" id="UPA00326"/>
<name>K6Y9D6_9ALTE</name>
<evidence type="ECO:0000313" key="9">
    <source>
        <dbReference type="Proteomes" id="UP000006251"/>
    </source>
</evidence>
<proteinExistence type="inferred from homology"/>
<comment type="caution">
    <text evidence="8">The sequence shown here is derived from an EMBL/GenBank/DDBJ whole genome shotgun (WGS) entry which is preliminary data.</text>
</comment>
<evidence type="ECO:0000256" key="4">
    <source>
        <dbReference type="ARBA" id="ARBA00022723"/>
    </source>
</evidence>
<dbReference type="FunFam" id="1.10.620.20:FF:000001">
    <property type="entry name" value="Ribonucleoside-diphosphate reductase 1 subunit beta"/>
    <property type="match status" value="1"/>
</dbReference>
<gene>
    <name evidence="8" type="primary">nrdB</name>
    <name evidence="8" type="ORF">GPAL_2482</name>
</gene>
<dbReference type="AlphaFoldDB" id="K6Y9D6"/>
<dbReference type="PANTHER" id="PTHR23409">
    <property type="entry name" value="RIBONUCLEOSIDE-DIPHOSPHATE REDUCTASE SMALL CHAIN"/>
    <property type="match status" value="1"/>
</dbReference>
<dbReference type="RefSeq" id="WP_006012081.1">
    <property type="nucleotide sequence ID" value="NZ_AUAV01000017.1"/>
</dbReference>
<dbReference type="InterPro" id="IPR009078">
    <property type="entry name" value="Ferritin-like_SF"/>
</dbReference>
<protein>
    <recommendedName>
        <fullName evidence="3">ribonucleoside-diphosphate reductase</fullName>
        <ecNumber evidence="3">1.17.4.1</ecNumber>
    </recommendedName>
</protein>
<organism evidence="8 9">
    <name type="scientific">Brumicola pallidula DSM 14239 = ACAM 615</name>
    <dbReference type="NCBI Taxonomy" id="1121922"/>
    <lineage>
        <taxon>Bacteria</taxon>
        <taxon>Pseudomonadati</taxon>
        <taxon>Pseudomonadota</taxon>
        <taxon>Gammaproteobacteria</taxon>
        <taxon>Alteromonadales</taxon>
        <taxon>Alteromonadaceae</taxon>
        <taxon>Brumicola</taxon>
    </lineage>
</organism>
<dbReference type="NCBIfam" id="NF006576">
    <property type="entry name" value="PRK09101.1"/>
    <property type="match status" value="1"/>
</dbReference>
<accession>K6Y9D6</accession>
<evidence type="ECO:0000256" key="7">
    <source>
        <dbReference type="ARBA" id="ARBA00023116"/>
    </source>
</evidence>
<keyword evidence="7" id="KW-0215">Deoxyribonucleotide synthesis</keyword>
<dbReference type="GO" id="GO:0004748">
    <property type="term" value="F:ribonucleoside-diphosphate reductase activity, thioredoxin disulfide as acceptor"/>
    <property type="evidence" value="ECO:0007669"/>
    <property type="project" value="UniProtKB-EC"/>
</dbReference>
<dbReference type="OrthoDB" id="9765051at2"/>
<sequence>MKYTTFNQENNNAMLEPMFFGNPVNVARYDQQKHPIFEKLIEKQISFFWRPEEVDVSKDRMDFQKLSDAEKHIFTSNLKYQTLLDSIQGRSPNIAFLPIISIPELETWVETWSFFETIHSRSYTHILRNLFSDPSAIFEDIVVNDEIKKRATDISKYYDDLIFATQLWQTQGEGEYIIDGKNHVINMRELKKLLYLCMNSVNALEAIRFYVSFACTFAFAERELMEGNSKIIRLIARDENIHLTSTQHILNLWAKGKDDPEMAEIAAECHEEAKAIFLKAVEQEKEWAHYLFKNGSMLGLNEEILCQYVEYIANHRMAAIGMGQPFDIKSNPLPWMNNYLSSDNVQVAPQETEISSYLVGQIDSEVAVEDFEAFEL</sequence>
<keyword evidence="6" id="KW-0408">Iron</keyword>
<evidence type="ECO:0000256" key="1">
    <source>
        <dbReference type="ARBA" id="ARBA00001962"/>
    </source>
</evidence>
<dbReference type="EC" id="1.17.4.1" evidence="3"/>
<evidence type="ECO:0000256" key="5">
    <source>
        <dbReference type="ARBA" id="ARBA00023002"/>
    </source>
</evidence>
<dbReference type="Pfam" id="PF00268">
    <property type="entry name" value="Ribonuc_red_sm"/>
    <property type="match status" value="1"/>
</dbReference>
<dbReference type="PANTHER" id="PTHR23409:SF18">
    <property type="entry name" value="RIBONUCLEOSIDE-DIPHOSPHATE REDUCTASE SUBUNIT M2"/>
    <property type="match status" value="1"/>
</dbReference>
<keyword evidence="4" id="KW-0479">Metal-binding</keyword>
<keyword evidence="5" id="KW-0560">Oxidoreductase</keyword>
<dbReference type="Gene3D" id="1.10.620.20">
    <property type="entry name" value="Ribonucleotide Reductase, subunit A"/>
    <property type="match status" value="1"/>
</dbReference>
<dbReference type="GO" id="GO:0046872">
    <property type="term" value="F:metal ion binding"/>
    <property type="evidence" value="ECO:0007669"/>
    <property type="project" value="UniProtKB-KW"/>
</dbReference>
<evidence type="ECO:0000256" key="2">
    <source>
        <dbReference type="ARBA" id="ARBA00009303"/>
    </source>
</evidence>
<dbReference type="Proteomes" id="UP000006251">
    <property type="component" value="Unassembled WGS sequence"/>
</dbReference>
<dbReference type="InterPro" id="IPR012348">
    <property type="entry name" value="RNR-like"/>
</dbReference>
<dbReference type="InterPro" id="IPR033909">
    <property type="entry name" value="RNR_small"/>
</dbReference>
<evidence type="ECO:0000256" key="3">
    <source>
        <dbReference type="ARBA" id="ARBA00012274"/>
    </source>
</evidence>
<comment type="cofactor">
    <cofactor evidence="1">
        <name>Fe cation</name>
        <dbReference type="ChEBI" id="CHEBI:24875"/>
    </cofactor>
</comment>
<comment type="similarity">
    <text evidence="2">Belongs to the ribonucleoside diphosphate reductase small chain family.</text>
</comment>
<evidence type="ECO:0000256" key="6">
    <source>
        <dbReference type="ARBA" id="ARBA00023004"/>
    </source>
</evidence>
<dbReference type="EMBL" id="BAEQ01000043">
    <property type="protein sequence ID" value="GAC29339.1"/>
    <property type="molecule type" value="Genomic_DNA"/>
</dbReference>
<dbReference type="SUPFAM" id="SSF47240">
    <property type="entry name" value="Ferritin-like"/>
    <property type="match status" value="1"/>
</dbReference>
<keyword evidence="9" id="KW-1185">Reference proteome</keyword>
<dbReference type="STRING" id="1121922.GCA_000428905_03121"/>
<evidence type="ECO:0000313" key="8">
    <source>
        <dbReference type="EMBL" id="GAC29339.1"/>
    </source>
</evidence>
<reference evidence="9" key="1">
    <citation type="journal article" date="2014" name="Environ. Microbiol.">
        <title>Comparative genomics of the marine bacterial genus Glaciecola reveals the high degree of genomic diversity and genomic characteristic for cold adaptation.</title>
        <authorList>
            <person name="Qin Q.L."/>
            <person name="Xie B.B."/>
            <person name="Yu Y."/>
            <person name="Shu Y.L."/>
            <person name="Rong J.C."/>
            <person name="Zhang Y.J."/>
            <person name="Zhao D.L."/>
            <person name="Chen X.L."/>
            <person name="Zhang X.Y."/>
            <person name="Chen B."/>
            <person name="Zhou B.C."/>
            <person name="Zhang Y.Z."/>
        </authorList>
    </citation>
    <scope>NUCLEOTIDE SEQUENCE [LARGE SCALE GENOMIC DNA]</scope>
    <source>
        <strain evidence="9">ACAM 615</strain>
    </source>
</reference>
<dbReference type="GO" id="GO:0009263">
    <property type="term" value="P:deoxyribonucleotide biosynthetic process"/>
    <property type="evidence" value="ECO:0007669"/>
    <property type="project" value="UniProtKB-KW"/>
</dbReference>
<dbReference type="CDD" id="cd01049">
    <property type="entry name" value="RNRR2"/>
    <property type="match status" value="1"/>
</dbReference>
<dbReference type="InterPro" id="IPR000358">
    <property type="entry name" value="RNR_small_fam"/>
</dbReference>